<protein>
    <recommendedName>
        <fullName evidence="3">D-aminoacyl-tRNA deacylase</fullName>
    </recommendedName>
</protein>
<evidence type="ECO:0000313" key="2">
    <source>
        <dbReference type="EMBL" id="SVC80615.1"/>
    </source>
</evidence>
<reference evidence="2" key="1">
    <citation type="submission" date="2018-05" db="EMBL/GenBank/DDBJ databases">
        <authorList>
            <person name="Lanie J.A."/>
            <person name="Ng W.-L."/>
            <person name="Kazmierczak K.M."/>
            <person name="Andrzejewski T.M."/>
            <person name="Davidsen T.M."/>
            <person name="Wayne K.J."/>
            <person name="Tettelin H."/>
            <person name="Glass J.I."/>
            <person name="Rusch D."/>
            <person name="Podicherti R."/>
            <person name="Tsui H.-C.T."/>
            <person name="Winkler M.E."/>
        </authorList>
    </citation>
    <scope>NUCLEOTIDE SEQUENCE</scope>
</reference>
<dbReference type="GO" id="GO:0051500">
    <property type="term" value="F:D-tyrosyl-tRNA(Tyr) deacylase activity"/>
    <property type="evidence" value="ECO:0007669"/>
    <property type="project" value="TreeGrafter"/>
</dbReference>
<feature type="non-terminal residue" evidence="2">
    <location>
        <position position="98"/>
    </location>
</feature>
<dbReference type="PANTHER" id="PTHR10472">
    <property type="entry name" value="D-TYROSYL-TRNA TYR DEACYLASE"/>
    <property type="match status" value="1"/>
</dbReference>
<organism evidence="2">
    <name type="scientific">marine metagenome</name>
    <dbReference type="NCBI Taxonomy" id="408172"/>
    <lineage>
        <taxon>unclassified sequences</taxon>
        <taxon>metagenomes</taxon>
        <taxon>ecological metagenomes</taxon>
    </lineage>
</organism>
<dbReference type="Gene3D" id="3.50.80.10">
    <property type="entry name" value="D-tyrosyl-tRNA(Tyr) deacylase"/>
    <property type="match status" value="1"/>
</dbReference>
<evidence type="ECO:0008006" key="3">
    <source>
        <dbReference type="Google" id="ProtNLM"/>
    </source>
</evidence>
<dbReference type="AlphaFoldDB" id="A0A382Q6R5"/>
<dbReference type="NCBIfam" id="TIGR00256">
    <property type="entry name" value="D-aminoacyl-tRNA deacylase"/>
    <property type="match status" value="1"/>
</dbReference>
<proteinExistence type="inferred from homology"/>
<dbReference type="InterPro" id="IPR023509">
    <property type="entry name" value="DTD-like_sf"/>
</dbReference>
<accession>A0A382Q6R5</accession>
<evidence type="ECO:0000256" key="1">
    <source>
        <dbReference type="ARBA" id="ARBA00009673"/>
    </source>
</evidence>
<gene>
    <name evidence="2" type="ORF">METZ01_LOCUS333469</name>
</gene>
<dbReference type="PANTHER" id="PTHR10472:SF5">
    <property type="entry name" value="D-AMINOACYL-TRNA DEACYLASE 1"/>
    <property type="match status" value="1"/>
</dbReference>
<dbReference type="Pfam" id="PF02580">
    <property type="entry name" value="Tyr_Deacylase"/>
    <property type="match status" value="1"/>
</dbReference>
<comment type="similarity">
    <text evidence="1">Belongs to the DTD family.</text>
</comment>
<dbReference type="EMBL" id="UINC01111996">
    <property type="protein sequence ID" value="SVC80615.1"/>
    <property type="molecule type" value="Genomic_DNA"/>
</dbReference>
<dbReference type="InterPro" id="IPR003732">
    <property type="entry name" value="Daa-tRNA_deacyls_DTD"/>
</dbReference>
<dbReference type="GO" id="GO:0005737">
    <property type="term" value="C:cytoplasm"/>
    <property type="evidence" value="ECO:0007669"/>
    <property type="project" value="InterPro"/>
</dbReference>
<name>A0A382Q6R5_9ZZZZ</name>
<dbReference type="SUPFAM" id="SSF69500">
    <property type="entry name" value="DTD-like"/>
    <property type="match status" value="1"/>
</dbReference>
<sequence length="98" mass="10696">MKALIQRVSSAHVEVEGKIVGEIDKGLLVFVGIEKKDDQLLAEKMVNKILSYRVFSDIKGKMNLNVSDIKGEILIVSQFTLAAETNNGTRAGFSTAKS</sequence>